<dbReference type="GO" id="GO:0044774">
    <property type="term" value="P:mitotic DNA integrity checkpoint signaling"/>
    <property type="evidence" value="ECO:0007669"/>
    <property type="project" value="TreeGrafter"/>
</dbReference>
<dbReference type="GO" id="GO:0000014">
    <property type="term" value="F:single-stranded DNA endodeoxyribonuclease activity"/>
    <property type="evidence" value="ECO:0007669"/>
    <property type="project" value="TreeGrafter"/>
</dbReference>
<reference evidence="1" key="1">
    <citation type="submission" date="2014-02" db="EMBL/GenBank/DDBJ databases">
        <title>The genome and transcriptome of the zoonotic hookworm Ancylostoma ceylanicum reveal infection-specific gene families.</title>
        <authorList>
            <person name="Schwarz E.M."/>
            <person name="Hu Y."/>
            <person name="Antoshechkin I."/>
            <person name="Miller M.M."/>
            <person name="Sternberg P.W."/>
            <person name="Aroian R.V."/>
        </authorList>
    </citation>
    <scope>NUCLEOTIDE SEQUENCE</scope>
    <source>
        <strain evidence="1">HY135</strain>
    </source>
</reference>
<protein>
    <recommendedName>
        <fullName evidence="6">Histone-lysine N-methyltransferase SETMAR</fullName>
    </recommendedName>
</protein>
<evidence type="ECO:0000313" key="1">
    <source>
        <dbReference type="EMBL" id="EYB94144.1"/>
    </source>
</evidence>
<dbReference type="GO" id="GO:0000793">
    <property type="term" value="C:condensed chromosome"/>
    <property type="evidence" value="ECO:0007669"/>
    <property type="project" value="TreeGrafter"/>
</dbReference>
<sequence>MDHRVPHELNAEQMLRRYQISSELLLRYENEPFLDRIVTCDEKWILYDNRKRSSQWLDKDEPSKKFPKKKL</sequence>
<dbReference type="GO" id="GO:0042800">
    <property type="term" value="F:histone H3K4 methyltransferase activity"/>
    <property type="evidence" value="ECO:0007669"/>
    <property type="project" value="TreeGrafter"/>
</dbReference>
<comment type="caution">
    <text evidence="1">The sequence shown here is derived from an EMBL/GenBank/DDBJ whole genome shotgun (WGS) entry which is preliminary data.</text>
</comment>
<organism evidence="1 5">
    <name type="scientific">Ancylostoma ceylanicum</name>
    <dbReference type="NCBI Taxonomy" id="53326"/>
    <lineage>
        <taxon>Eukaryota</taxon>
        <taxon>Metazoa</taxon>
        <taxon>Ecdysozoa</taxon>
        <taxon>Nematoda</taxon>
        <taxon>Chromadorea</taxon>
        <taxon>Rhabditida</taxon>
        <taxon>Rhabditina</taxon>
        <taxon>Rhabditomorpha</taxon>
        <taxon>Strongyloidea</taxon>
        <taxon>Ancylostomatidae</taxon>
        <taxon>Ancylostomatinae</taxon>
        <taxon>Ancylostoma</taxon>
    </lineage>
</organism>
<reference evidence="5" key="2">
    <citation type="journal article" date="2015" name="Nat. Genet.">
        <title>The genome and transcriptome of the zoonotic hookworm Ancylostoma ceylanicum identify infection-specific gene families.</title>
        <authorList>
            <person name="Schwarz E.M."/>
            <person name="Hu Y."/>
            <person name="Antoshechkin I."/>
            <person name="Miller M.M."/>
            <person name="Sternberg P.W."/>
            <person name="Aroian R.V."/>
        </authorList>
    </citation>
    <scope>NUCLEOTIDE SEQUENCE</scope>
    <source>
        <strain evidence="5">HY135</strain>
    </source>
</reference>
<dbReference type="EMBL" id="JARK01001359">
    <property type="protein sequence ID" value="EYC19752.1"/>
    <property type="molecule type" value="Genomic_DNA"/>
</dbReference>
<evidence type="ECO:0000313" key="3">
    <source>
        <dbReference type="EMBL" id="EYC08373.1"/>
    </source>
</evidence>
<evidence type="ECO:0000313" key="2">
    <source>
        <dbReference type="EMBL" id="EYC02695.1"/>
    </source>
</evidence>
<evidence type="ECO:0008006" key="6">
    <source>
        <dbReference type="Google" id="ProtNLM"/>
    </source>
</evidence>
<gene>
    <name evidence="1" type="primary">Acey_s0175.g515</name>
    <name evidence="4" type="synonym">Acey_s0023.g695</name>
    <name evidence="3" type="synonym">Acey_s0066.g3729</name>
    <name evidence="2" type="synonym">Acey_s0098.g3077</name>
    <name evidence="4" type="ORF">Y032_0023g695</name>
    <name evidence="3" type="ORF">Y032_0066g3729</name>
    <name evidence="2" type="ORF">Y032_0098g3077</name>
    <name evidence="1" type="ORF">Y032_0175g515</name>
</gene>
<dbReference type="GO" id="GO:0003697">
    <property type="term" value="F:single-stranded DNA binding"/>
    <property type="evidence" value="ECO:0007669"/>
    <property type="project" value="TreeGrafter"/>
</dbReference>
<dbReference type="GO" id="GO:0015074">
    <property type="term" value="P:DNA integration"/>
    <property type="evidence" value="ECO:0007669"/>
    <property type="project" value="TreeGrafter"/>
</dbReference>
<dbReference type="GO" id="GO:0035861">
    <property type="term" value="C:site of double-strand break"/>
    <property type="evidence" value="ECO:0007669"/>
    <property type="project" value="TreeGrafter"/>
</dbReference>
<dbReference type="EMBL" id="JARK01001511">
    <property type="protein sequence ID" value="EYB94144.1"/>
    <property type="molecule type" value="Genomic_DNA"/>
</dbReference>
<dbReference type="GO" id="GO:0000729">
    <property type="term" value="P:DNA double-strand break processing"/>
    <property type="evidence" value="ECO:0007669"/>
    <property type="project" value="TreeGrafter"/>
</dbReference>
<keyword evidence="5" id="KW-1185">Reference proteome</keyword>
<dbReference type="PANTHER" id="PTHR46060">
    <property type="entry name" value="MARINER MOS1 TRANSPOSASE-LIKE PROTEIN"/>
    <property type="match status" value="1"/>
</dbReference>
<dbReference type="OrthoDB" id="5866913at2759"/>
<dbReference type="GO" id="GO:0003690">
    <property type="term" value="F:double-stranded DNA binding"/>
    <property type="evidence" value="ECO:0007669"/>
    <property type="project" value="TreeGrafter"/>
</dbReference>
<evidence type="ECO:0000313" key="4">
    <source>
        <dbReference type="EMBL" id="EYC19752.1"/>
    </source>
</evidence>
<dbReference type="EMBL" id="JARK01001402">
    <property type="protein sequence ID" value="EYC08373.1"/>
    <property type="molecule type" value="Genomic_DNA"/>
</dbReference>
<dbReference type="PANTHER" id="PTHR46060:SF2">
    <property type="entry name" value="HISTONE-LYSINE N-METHYLTRANSFERASE SETMAR"/>
    <property type="match status" value="1"/>
</dbReference>
<dbReference type="EMBL" id="JARK01001434">
    <property type="protein sequence ID" value="EYC02695.1"/>
    <property type="molecule type" value="Genomic_DNA"/>
</dbReference>
<dbReference type="Proteomes" id="UP000024635">
    <property type="component" value="Unassembled WGS sequence"/>
</dbReference>
<accession>A0A016SV01</accession>
<dbReference type="GO" id="GO:0031297">
    <property type="term" value="P:replication fork processing"/>
    <property type="evidence" value="ECO:0007669"/>
    <property type="project" value="TreeGrafter"/>
</dbReference>
<dbReference type="GO" id="GO:0006303">
    <property type="term" value="P:double-strand break repair via nonhomologous end joining"/>
    <property type="evidence" value="ECO:0007669"/>
    <property type="project" value="TreeGrafter"/>
</dbReference>
<dbReference type="STRING" id="53326.A0A016SV01"/>
<dbReference type="GO" id="GO:0005634">
    <property type="term" value="C:nucleus"/>
    <property type="evidence" value="ECO:0007669"/>
    <property type="project" value="TreeGrafter"/>
</dbReference>
<evidence type="ECO:0000313" key="5">
    <source>
        <dbReference type="Proteomes" id="UP000024635"/>
    </source>
</evidence>
<name>A0A016SV01_9BILA</name>
<dbReference type="InterPro" id="IPR052709">
    <property type="entry name" value="Transposase-MT_Hybrid"/>
</dbReference>
<proteinExistence type="predicted"/>
<dbReference type="AlphaFoldDB" id="A0A016SV01"/>
<dbReference type="InterPro" id="IPR036397">
    <property type="entry name" value="RNaseH_sf"/>
</dbReference>
<dbReference type="Gene3D" id="3.30.420.10">
    <property type="entry name" value="Ribonuclease H-like superfamily/Ribonuclease H"/>
    <property type="match status" value="1"/>
</dbReference>
<dbReference type="GO" id="GO:0044547">
    <property type="term" value="F:DNA topoisomerase binding"/>
    <property type="evidence" value="ECO:0007669"/>
    <property type="project" value="TreeGrafter"/>
</dbReference>
<dbReference type="GO" id="GO:0046975">
    <property type="term" value="F:histone H3K36 methyltransferase activity"/>
    <property type="evidence" value="ECO:0007669"/>
    <property type="project" value="TreeGrafter"/>
</dbReference>